<gene>
    <name evidence="5" type="ORF">ACFFUT_09150</name>
</gene>
<evidence type="ECO:0000313" key="5">
    <source>
        <dbReference type="EMBL" id="MFB9231950.1"/>
    </source>
</evidence>
<dbReference type="PANTHER" id="PTHR30349">
    <property type="entry name" value="PHAGE INTEGRASE-RELATED"/>
    <property type="match status" value="1"/>
</dbReference>
<organism evidence="5 6">
    <name type="scientific">Pseudohalocynthiibacter aestuariivivens</name>
    <dbReference type="NCBI Taxonomy" id="1591409"/>
    <lineage>
        <taxon>Bacteria</taxon>
        <taxon>Pseudomonadati</taxon>
        <taxon>Pseudomonadota</taxon>
        <taxon>Alphaproteobacteria</taxon>
        <taxon>Rhodobacterales</taxon>
        <taxon>Paracoccaceae</taxon>
        <taxon>Pseudohalocynthiibacter</taxon>
    </lineage>
</organism>
<evidence type="ECO:0000259" key="4">
    <source>
        <dbReference type="PROSITE" id="PS51898"/>
    </source>
</evidence>
<reference evidence="5 6" key="1">
    <citation type="submission" date="2024-09" db="EMBL/GenBank/DDBJ databases">
        <authorList>
            <person name="Sun Q."/>
            <person name="Mori K."/>
        </authorList>
    </citation>
    <scope>NUCLEOTIDE SEQUENCE [LARGE SCALE GENOMIC DNA]</scope>
    <source>
        <strain evidence="5 6">CECT 8726</strain>
    </source>
</reference>
<dbReference type="InterPro" id="IPR002104">
    <property type="entry name" value="Integrase_catalytic"/>
</dbReference>
<protein>
    <submittedName>
        <fullName evidence="5">Tyrosine-type recombinase/integrase</fullName>
    </submittedName>
</protein>
<name>A0ABV5JFR6_9RHOB</name>
<dbReference type="Pfam" id="PF00589">
    <property type="entry name" value="Phage_integrase"/>
    <property type="match status" value="1"/>
</dbReference>
<evidence type="ECO:0000256" key="1">
    <source>
        <dbReference type="ARBA" id="ARBA00022908"/>
    </source>
</evidence>
<dbReference type="InterPro" id="IPR011010">
    <property type="entry name" value="DNA_brk_join_enz"/>
</dbReference>
<keyword evidence="1" id="KW-0229">DNA integration</keyword>
<dbReference type="InterPro" id="IPR050090">
    <property type="entry name" value="Tyrosine_recombinase_XerCD"/>
</dbReference>
<dbReference type="SUPFAM" id="SSF56349">
    <property type="entry name" value="DNA breaking-rejoining enzymes"/>
    <property type="match status" value="1"/>
</dbReference>
<keyword evidence="2" id="KW-0238">DNA-binding</keyword>
<evidence type="ECO:0000256" key="3">
    <source>
        <dbReference type="ARBA" id="ARBA00023172"/>
    </source>
</evidence>
<dbReference type="PANTHER" id="PTHR30349:SF94">
    <property type="entry name" value="INTEGRASE_RECOMBINASE HI_1414-RELATED"/>
    <property type="match status" value="1"/>
</dbReference>
<evidence type="ECO:0000313" key="6">
    <source>
        <dbReference type="Proteomes" id="UP001589683"/>
    </source>
</evidence>
<dbReference type="RefSeq" id="WP_213890699.1">
    <property type="nucleotide sequence ID" value="NZ_JAGFNU010000013.1"/>
</dbReference>
<dbReference type="InterPro" id="IPR013762">
    <property type="entry name" value="Integrase-like_cat_sf"/>
</dbReference>
<dbReference type="Gene3D" id="1.10.443.10">
    <property type="entry name" value="Intergrase catalytic core"/>
    <property type="match status" value="1"/>
</dbReference>
<dbReference type="EMBL" id="JBHMEA010000034">
    <property type="protein sequence ID" value="MFB9231950.1"/>
    <property type="molecule type" value="Genomic_DNA"/>
</dbReference>
<dbReference type="InterPro" id="IPR010998">
    <property type="entry name" value="Integrase_recombinase_N"/>
</dbReference>
<dbReference type="PROSITE" id="PS51898">
    <property type="entry name" value="TYR_RECOMBINASE"/>
    <property type="match status" value="1"/>
</dbReference>
<comment type="caution">
    <text evidence="5">The sequence shown here is derived from an EMBL/GenBank/DDBJ whole genome shotgun (WGS) entry which is preliminary data.</text>
</comment>
<keyword evidence="3" id="KW-0233">DNA recombination</keyword>
<dbReference type="InterPro" id="IPR046668">
    <property type="entry name" value="DUF6538"/>
</dbReference>
<keyword evidence="6" id="KW-1185">Reference proteome</keyword>
<proteinExistence type="predicted"/>
<accession>A0ABV5JFR6</accession>
<dbReference type="Pfam" id="PF20172">
    <property type="entry name" value="DUF6538"/>
    <property type="match status" value="1"/>
</dbReference>
<sequence>MSKIKYAYLKEHTWIYRRNYPKDVVVILGVQALKQSLRTGDPKVAKTRAAEVNSKYVETVERARSGASVVLASNPATVPQRASLTAEPEEIWAEASRETVSLLRAAMAGEHVDVSPICFSGSKRKTTTVAELARAYLRKRAGELRPGGYKSVRYSVGLFDSKFGDRPVQSLGRGDGQLFLSLIAVLSRVIGKSESTRGLGLDQLVVFSQRAKNPITVRTQKRIWAQVNHFLDWAVYEGQLNQNPFRTVLFDQRVKPAPYAVLTDEEVTKLLSQTNNEIYNVLLFCLLTGMRSGEAAGLLRDDLVNKGNLGVFAHVRPNSVRELKTEASERLVPLHSVLEELLTRLPKQGQLFPELTVDKVTKRFAELRTKLELDRPGLVFHSTRKWFITQCERTGVPEHFTASLVGHKSARSENKLTYGIYSAGISDEQKRAIVDQVRLPS</sequence>
<dbReference type="Proteomes" id="UP001589683">
    <property type="component" value="Unassembled WGS sequence"/>
</dbReference>
<dbReference type="Gene3D" id="1.10.150.130">
    <property type="match status" value="1"/>
</dbReference>
<feature type="domain" description="Tyr recombinase" evidence="4">
    <location>
        <begin position="257"/>
        <end position="435"/>
    </location>
</feature>
<evidence type="ECO:0000256" key="2">
    <source>
        <dbReference type="ARBA" id="ARBA00023125"/>
    </source>
</evidence>